<proteinExistence type="predicted"/>
<dbReference type="GO" id="GO:0005911">
    <property type="term" value="C:cell-cell junction"/>
    <property type="evidence" value="ECO:0007669"/>
    <property type="project" value="TreeGrafter"/>
</dbReference>
<evidence type="ECO:0000313" key="11">
    <source>
        <dbReference type="Proteomes" id="UP000828390"/>
    </source>
</evidence>
<dbReference type="EMBL" id="JAIWYP010000007">
    <property type="protein sequence ID" value="KAH3797572.1"/>
    <property type="molecule type" value="Genomic_DNA"/>
</dbReference>
<dbReference type="GO" id="GO:0005925">
    <property type="term" value="C:focal adhesion"/>
    <property type="evidence" value="ECO:0007669"/>
    <property type="project" value="TreeGrafter"/>
</dbReference>
<dbReference type="Gene3D" id="2.10.110.10">
    <property type="entry name" value="Cysteine Rich Protein"/>
    <property type="match status" value="5"/>
</dbReference>
<name>A0A9D4J712_DREPO</name>
<dbReference type="PANTHER" id="PTHR24210">
    <property type="entry name" value="LIM DOMAIN-CONTAINING PROTEIN"/>
    <property type="match status" value="1"/>
</dbReference>
<feature type="region of interest" description="Disordered" evidence="8">
    <location>
        <begin position="1724"/>
        <end position="1745"/>
    </location>
</feature>
<dbReference type="PROSITE" id="PS00478">
    <property type="entry name" value="LIM_DOMAIN_1"/>
    <property type="match status" value="3"/>
</dbReference>
<accession>A0A9D4J712</accession>
<keyword evidence="5" id="KW-0965">Cell junction</keyword>
<dbReference type="CDD" id="cd09334">
    <property type="entry name" value="LIM4_PINCH"/>
    <property type="match status" value="1"/>
</dbReference>
<dbReference type="CDD" id="cd09332">
    <property type="entry name" value="LIM2_PINCH"/>
    <property type="match status" value="1"/>
</dbReference>
<dbReference type="GO" id="GO:0098609">
    <property type="term" value="P:cell-cell adhesion"/>
    <property type="evidence" value="ECO:0007669"/>
    <property type="project" value="TreeGrafter"/>
</dbReference>
<evidence type="ECO:0000313" key="10">
    <source>
        <dbReference type="EMBL" id="KAH3797572.1"/>
    </source>
</evidence>
<feature type="compositionally biased region" description="Polar residues" evidence="8">
    <location>
        <begin position="583"/>
        <end position="592"/>
    </location>
</feature>
<keyword evidence="3" id="KW-0677">Repeat</keyword>
<protein>
    <recommendedName>
        <fullName evidence="9">LIM zinc-binding domain-containing protein</fullName>
    </recommendedName>
</protein>
<dbReference type="GO" id="GO:2001046">
    <property type="term" value="P:positive regulation of integrin-mediated signaling pathway"/>
    <property type="evidence" value="ECO:0007669"/>
    <property type="project" value="TreeGrafter"/>
</dbReference>
<evidence type="ECO:0000256" key="7">
    <source>
        <dbReference type="PROSITE-ProRule" id="PRU00125"/>
    </source>
</evidence>
<sequence>MAEVNNKIIYNGNGELKLMEFETVSVIKQDITKNMSEYNDRTQYLEPQKEIVMELNASHSFSHSVTMLESKSVKMSSTRTLTIVTETLENTTTIEKVENQTAVSVLECNQFEVSINDGAEKETESDNESSTFVTDVLGSATSTIEKVENQSDMSVLECNQFEVSIDEGAENEPESDNESSTIVTDVLGSATSTEKVENQSAVSVLECNQFEVSIDEVSKNETESDNESSTIVTDVLGYATSTEKVENQSAVSVLECNQFEVSIDEGSKNETESDNESSTFVTDVLGRATSTEKVESQSAFSVLECNQFEVSIEEGSKNETESDNETSITTEHTLKRYVSLEEVNIEDMRQTYIVSTYRHLSKDFDIETSGKSVFQDESREDTSEDLCDLVLSEVFLEISGNLSKMSEIDDIPKCEKEDTEQNHPKFVPKCEKEDTQQNTPKSLPKCEKEDTEQNTPEQNNSFSQIQYDSQTNTKFNEPDLNANKQLSTKEARNHEDIINPEMAMLESLTSIKKESFESNDVFSVCAHPKQNIDNPLNDEFSAESITTCSVVESNQHYESAQTICYEDRTGNEPVTQDEKKTTISDSETQNSSKHYLHEKVHEDENIHVEEKNVLFVAENQHKECTKTMSESVQQTQTVETKHDRDGANVIHYIDDTRKTVLKELWYSHSNDFESTQQNIPAGQSVIDKLTITQLLDEEEEMIDIQVKPLPQTVPAGKLKTSISSSQLNKKSGHKKVKFMDVPSEYVYQSNKIMESENKMSLLIKDIPKSEFEVDYFQDELERQKSEFQLMTALVEPVAIEKLTINELLNLTQVSRKLSKEEPAAVNENSSKEVKETTIHQQIEQQFLTGQTSTDEWSIKITVEEHTLVTYDSDIESNTGETGNESPLSSSFSSDNENAKEVSKNSNTNSVDIPVEECKNVNPTPNNHVEPPNPVMPDSASIVTTEVVTEKKSVISRNEERGLHEHAKNKVDGLPMFYLKESSSDNDFDSSSSQDSGKLFDTNNGHTVKRIDSGLHQNGNPMVIVDKNTPSGNKTPVEENRVVESPVNLDELYLNELRRQHQVVETGSRVEGKRTVIENLTISDLLVRNNGKGTGTTQSNEKKKEIDYFKEELNRQNIQANSNTNEHLKSPEATLEKMSISDLLESKPTTKFSEHHVIVATENKSLEPPKTGQIHSVQAFTVVNSFHNDILEKRQNSLPKIEEEEQVTECFAASNESIPYISENSPKTKAFFSADIYETESSSSSDSDDQQSGLLIENEKYSGEILLDSCEIESLCESDFDEPDETIVTQNVTLTESNKPDVSKLFLGSSGIKGMVEVKEKISLKQYATIQSVSVKQIDNLIDNRTSKENKSSVFNGFAVKDDNNIDKVPRLEAESSEKDINGNEGTLYGEHLKVTNMGVDFEEPELKSKSLEASDFSNDRIDQAEVDSSVILSTSAQDYQHQNNIEHGYVTCNVNSIEMGESDNETEIDVFTDNHKEAEREILSNNATDWKSSYRFFNEDVMEDDSLENLQNDSIDDLEKAFDEDIERYFKSRLKDIERSESFQDEESYDVDTLKTDIDLVTEIEPAVAETKTLTLVETNKQFAKADNDNLTINEHSSSTTQIMLDRHESVENDYIQDQRNKMAALNVETESESLKKTLALDEANKQFANTDNNNLTINEHLSSTAQMMLDKNELVDNDYIPDQRNKRAVVNVETKSESMEFYTEKQLSVFTKETWEKFKIHRSENDVSQQEQTWSESGNTSASMSLDTLRLDNKERNGGQRTVSSDWETNTQFLQKKHYGAKPRLETRISKESVSSSILDSTLDILQKLVGDSHSHNLSADMSMGIGGCCRCGEGFGQHQQIVNSNGEVWHPQCFVCAQCFQPFPDGVFYEFEGRKYCEHDFHVLFAPCCGKCGEFIVGRVIKALNNSWHPDCFRCQLCDNSLADTGFVKNAGRALCRDCNAHEKARAIGKYVCHKCHAIIEEGHIKYKGEAFHPYHFNCNSCSVELNADAREVNGELYCLRCHDKMGIPICGACRRPIEERVVHALGKAWHVEHFVCAKCEKPFFGTRHYEKKGLAYCEIHYHQLFGNICFTCNSVISGDVFHAFNKAWHVNHFGCSICDRKMSQKTKFFEFDLKPVCKFCYEKFPGELKKRLKKAYDEQAKK</sequence>
<feature type="region of interest" description="Disordered" evidence="8">
    <location>
        <begin position="982"/>
        <end position="1037"/>
    </location>
</feature>
<dbReference type="CDD" id="cd09333">
    <property type="entry name" value="LIM3_PINCH"/>
    <property type="match status" value="1"/>
</dbReference>
<evidence type="ECO:0000259" key="9">
    <source>
        <dbReference type="PROSITE" id="PS50023"/>
    </source>
</evidence>
<feature type="compositionally biased region" description="Basic and acidic residues" evidence="8">
    <location>
        <begin position="569"/>
        <end position="582"/>
    </location>
</feature>
<feature type="region of interest" description="Disordered" evidence="8">
    <location>
        <begin position="414"/>
        <end position="461"/>
    </location>
</feature>
<feature type="domain" description="LIM zinc-binding" evidence="9">
    <location>
        <begin position="2011"/>
        <end position="2070"/>
    </location>
</feature>
<dbReference type="FunFam" id="2.10.110.10:FF:000011">
    <property type="entry name" value="Lim and senescent cell antigen-like-containing"/>
    <property type="match status" value="1"/>
</dbReference>
<feature type="domain" description="LIM zinc-binding" evidence="9">
    <location>
        <begin position="1828"/>
        <end position="1889"/>
    </location>
</feature>
<dbReference type="CDD" id="cd09335">
    <property type="entry name" value="LIM5_PINCH"/>
    <property type="match status" value="1"/>
</dbReference>
<dbReference type="FunFam" id="2.10.110.10:FF:000094">
    <property type="entry name" value="LIM domain-containing protein"/>
    <property type="match status" value="1"/>
</dbReference>
<dbReference type="InterPro" id="IPR047944">
    <property type="entry name" value="LIMS1/2-like_LIM1"/>
</dbReference>
<evidence type="ECO:0000256" key="8">
    <source>
        <dbReference type="SAM" id="MobiDB-lite"/>
    </source>
</evidence>
<dbReference type="OrthoDB" id="20689at2759"/>
<organism evidence="10 11">
    <name type="scientific">Dreissena polymorpha</name>
    <name type="common">Zebra mussel</name>
    <name type="synonym">Mytilus polymorpha</name>
    <dbReference type="NCBI Taxonomy" id="45954"/>
    <lineage>
        <taxon>Eukaryota</taxon>
        <taxon>Metazoa</taxon>
        <taxon>Spiralia</taxon>
        <taxon>Lophotrochozoa</taxon>
        <taxon>Mollusca</taxon>
        <taxon>Bivalvia</taxon>
        <taxon>Autobranchia</taxon>
        <taxon>Heteroconchia</taxon>
        <taxon>Euheterodonta</taxon>
        <taxon>Imparidentia</taxon>
        <taxon>Neoheterodontei</taxon>
        <taxon>Myida</taxon>
        <taxon>Dreissenoidea</taxon>
        <taxon>Dreissenidae</taxon>
        <taxon>Dreissena</taxon>
    </lineage>
</organism>
<dbReference type="GO" id="GO:0046872">
    <property type="term" value="F:metal ion binding"/>
    <property type="evidence" value="ECO:0007669"/>
    <property type="project" value="UniProtKB-KW"/>
</dbReference>
<feature type="region of interest" description="Disordered" evidence="8">
    <location>
        <begin position="569"/>
        <end position="592"/>
    </location>
</feature>
<comment type="subcellular location">
    <subcellularLocation>
        <location evidence="1">Cell junction</location>
    </subcellularLocation>
</comment>
<reference evidence="10" key="2">
    <citation type="submission" date="2020-11" db="EMBL/GenBank/DDBJ databases">
        <authorList>
            <person name="McCartney M.A."/>
            <person name="Auch B."/>
            <person name="Kono T."/>
            <person name="Mallez S."/>
            <person name="Becker A."/>
            <person name="Gohl D.M."/>
            <person name="Silverstein K.A.T."/>
            <person name="Koren S."/>
            <person name="Bechman K.B."/>
            <person name="Herman A."/>
            <person name="Abrahante J.E."/>
            <person name="Garbe J."/>
        </authorList>
    </citation>
    <scope>NUCLEOTIDE SEQUENCE</scope>
    <source>
        <strain evidence="10">Duluth1</strain>
        <tissue evidence="10">Whole animal</tissue>
    </source>
</reference>
<dbReference type="InterPro" id="IPR001781">
    <property type="entry name" value="Znf_LIM"/>
</dbReference>
<keyword evidence="6 7" id="KW-0440">LIM domain</keyword>
<feature type="compositionally biased region" description="Polar residues" evidence="8">
    <location>
        <begin position="1727"/>
        <end position="1745"/>
    </location>
</feature>
<keyword evidence="2 7" id="KW-0479">Metal-binding</keyword>
<dbReference type="PANTHER" id="PTHR24210:SF0">
    <property type="entry name" value="LIM DOMAIN-CONTAINING PROTEIN"/>
    <property type="match status" value="1"/>
</dbReference>
<evidence type="ECO:0000256" key="5">
    <source>
        <dbReference type="ARBA" id="ARBA00022949"/>
    </source>
</evidence>
<evidence type="ECO:0000256" key="6">
    <source>
        <dbReference type="ARBA" id="ARBA00023038"/>
    </source>
</evidence>
<gene>
    <name evidence="10" type="ORF">DPMN_151155</name>
</gene>
<comment type="caution">
    <text evidence="10">The sequence shown here is derived from an EMBL/GenBank/DDBJ whole genome shotgun (WGS) entry which is preliminary data.</text>
</comment>
<dbReference type="GO" id="GO:1900026">
    <property type="term" value="P:positive regulation of substrate adhesion-dependent cell spreading"/>
    <property type="evidence" value="ECO:0007669"/>
    <property type="project" value="TreeGrafter"/>
</dbReference>
<feature type="compositionally biased region" description="Polar residues" evidence="8">
    <location>
        <begin position="875"/>
        <end position="895"/>
    </location>
</feature>
<keyword evidence="11" id="KW-1185">Reference proteome</keyword>
<dbReference type="GO" id="GO:0045216">
    <property type="term" value="P:cell-cell junction organization"/>
    <property type="evidence" value="ECO:0007669"/>
    <property type="project" value="TreeGrafter"/>
</dbReference>
<dbReference type="Proteomes" id="UP000828390">
    <property type="component" value="Unassembled WGS sequence"/>
</dbReference>
<dbReference type="FunFam" id="2.10.110.10:FF:000017">
    <property type="entry name" value="Lim and senescent cell antigen-like-containing"/>
    <property type="match status" value="1"/>
</dbReference>
<reference evidence="10" key="1">
    <citation type="journal article" date="2019" name="bioRxiv">
        <title>The Genome of the Zebra Mussel, Dreissena polymorpha: A Resource for Invasive Species Research.</title>
        <authorList>
            <person name="McCartney M.A."/>
            <person name="Auch B."/>
            <person name="Kono T."/>
            <person name="Mallez S."/>
            <person name="Zhang Y."/>
            <person name="Obille A."/>
            <person name="Becker A."/>
            <person name="Abrahante J.E."/>
            <person name="Garbe J."/>
            <person name="Badalamenti J.P."/>
            <person name="Herman A."/>
            <person name="Mangelson H."/>
            <person name="Liachko I."/>
            <person name="Sullivan S."/>
            <person name="Sone E.D."/>
            <person name="Koren S."/>
            <person name="Silverstein K.A.T."/>
            <person name="Beckman K.B."/>
            <person name="Gohl D.M."/>
        </authorList>
    </citation>
    <scope>NUCLEOTIDE SEQUENCE</scope>
    <source>
        <strain evidence="10">Duluth1</strain>
        <tissue evidence="10">Whole animal</tissue>
    </source>
</reference>
<dbReference type="PROSITE" id="PS50023">
    <property type="entry name" value="LIM_DOMAIN_2"/>
    <property type="match status" value="4"/>
</dbReference>
<dbReference type="SUPFAM" id="SSF57716">
    <property type="entry name" value="Glucocorticoid receptor-like (DNA-binding domain)"/>
    <property type="match status" value="6"/>
</dbReference>
<evidence type="ECO:0000256" key="1">
    <source>
        <dbReference type="ARBA" id="ARBA00004282"/>
    </source>
</evidence>
<evidence type="ECO:0000256" key="2">
    <source>
        <dbReference type="ARBA" id="ARBA00022723"/>
    </source>
</evidence>
<evidence type="ECO:0000256" key="3">
    <source>
        <dbReference type="ARBA" id="ARBA00022737"/>
    </source>
</evidence>
<feature type="region of interest" description="Disordered" evidence="8">
    <location>
        <begin position="871"/>
        <end position="938"/>
    </location>
</feature>
<dbReference type="GO" id="GO:0005737">
    <property type="term" value="C:cytoplasm"/>
    <property type="evidence" value="ECO:0007669"/>
    <property type="project" value="TreeGrafter"/>
</dbReference>
<feature type="compositionally biased region" description="Basic and acidic residues" evidence="8">
    <location>
        <begin position="414"/>
        <end position="435"/>
    </location>
</feature>
<feature type="domain" description="LIM zinc-binding" evidence="9">
    <location>
        <begin position="1891"/>
        <end position="1948"/>
    </location>
</feature>
<keyword evidence="4 7" id="KW-0862">Zinc</keyword>
<feature type="domain" description="LIM zinc-binding" evidence="9">
    <location>
        <begin position="2071"/>
        <end position="2130"/>
    </location>
</feature>
<dbReference type="Pfam" id="PF00412">
    <property type="entry name" value="LIM"/>
    <property type="match status" value="5"/>
</dbReference>
<dbReference type="CDD" id="cd09331">
    <property type="entry name" value="LIM1_PINCH"/>
    <property type="match status" value="1"/>
</dbReference>
<evidence type="ECO:0000256" key="4">
    <source>
        <dbReference type="ARBA" id="ARBA00022833"/>
    </source>
</evidence>
<dbReference type="InterPro" id="IPR017351">
    <property type="entry name" value="PINCH-1-4-like"/>
</dbReference>
<dbReference type="SMART" id="SM00132">
    <property type="entry name" value="LIM"/>
    <property type="match status" value="5"/>
</dbReference>